<dbReference type="CDD" id="cd02440">
    <property type="entry name" value="AdoMet_MTases"/>
    <property type="match status" value="1"/>
</dbReference>
<dbReference type="InterPro" id="IPR029063">
    <property type="entry name" value="SAM-dependent_MTases_sf"/>
</dbReference>
<dbReference type="AlphaFoldDB" id="A0A644V6Q5"/>
<reference evidence="4" key="1">
    <citation type="submission" date="2019-08" db="EMBL/GenBank/DDBJ databases">
        <authorList>
            <person name="Kucharzyk K."/>
            <person name="Murdoch R.W."/>
            <person name="Higgins S."/>
            <person name="Loffler F."/>
        </authorList>
    </citation>
    <scope>NUCLEOTIDE SEQUENCE</scope>
</reference>
<dbReference type="HAMAP" id="MF_00074">
    <property type="entry name" value="16SrRNA_methyltr_G"/>
    <property type="match status" value="1"/>
</dbReference>
<dbReference type="PANTHER" id="PTHR31760">
    <property type="entry name" value="S-ADENOSYL-L-METHIONINE-DEPENDENT METHYLTRANSFERASES SUPERFAMILY PROTEIN"/>
    <property type="match status" value="1"/>
</dbReference>
<dbReference type="EC" id="2.1.1.-" evidence="4"/>
<protein>
    <submittedName>
        <fullName evidence="4">Ribosomal RNA small subunit methyltransferase G</fullName>
        <ecNumber evidence="4">2.1.1.-</ecNumber>
    </submittedName>
</protein>
<dbReference type="Pfam" id="PF02527">
    <property type="entry name" value="GidB"/>
    <property type="match status" value="1"/>
</dbReference>
<gene>
    <name evidence="4" type="primary">rsmG_10</name>
    <name evidence="4" type="ORF">SDC9_33022</name>
</gene>
<evidence type="ECO:0000256" key="1">
    <source>
        <dbReference type="ARBA" id="ARBA00022490"/>
    </source>
</evidence>
<dbReference type="InterPro" id="IPR003682">
    <property type="entry name" value="rRNA_ssu_MeTfrase_G"/>
</dbReference>
<keyword evidence="4" id="KW-0489">Methyltransferase</keyword>
<sequence>METLIFNYFPDLTPKQREQITALFPLYKEWNSKINVVSRKDIDNLYLHHVLHSMAIAKVLSPPPLSRILDVGTGGGFPGIPLAILFPESHFTLCDSIGKKILVAENVAGELGLSNVSAVNKRAEEIEGSFNFVVSRAVTELKSFLPWVWSKILNGERDGIAGGVYYLKGGDLQMELAEATQRMKLSPSRITQYRISEIFKEPFFEEKKIIFIKR</sequence>
<keyword evidence="2" id="KW-0698">rRNA processing</keyword>
<dbReference type="GO" id="GO:0070043">
    <property type="term" value="F:rRNA (guanine-N7-)-methyltransferase activity"/>
    <property type="evidence" value="ECO:0007669"/>
    <property type="project" value="TreeGrafter"/>
</dbReference>
<name>A0A644V6Q5_9ZZZZ</name>
<organism evidence="4">
    <name type="scientific">bioreactor metagenome</name>
    <dbReference type="NCBI Taxonomy" id="1076179"/>
    <lineage>
        <taxon>unclassified sequences</taxon>
        <taxon>metagenomes</taxon>
        <taxon>ecological metagenomes</taxon>
    </lineage>
</organism>
<accession>A0A644V6Q5</accession>
<evidence type="ECO:0000256" key="3">
    <source>
        <dbReference type="ARBA" id="ARBA00022679"/>
    </source>
</evidence>
<dbReference type="EMBL" id="VSSQ01000232">
    <property type="protein sequence ID" value="MPL87030.1"/>
    <property type="molecule type" value="Genomic_DNA"/>
</dbReference>
<evidence type="ECO:0000313" key="4">
    <source>
        <dbReference type="EMBL" id="MPL87030.1"/>
    </source>
</evidence>
<keyword evidence="3 4" id="KW-0808">Transferase</keyword>
<comment type="caution">
    <text evidence="4">The sequence shown here is derived from an EMBL/GenBank/DDBJ whole genome shotgun (WGS) entry which is preliminary data.</text>
</comment>
<proteinExistence type="inferred from homology"/>
<dbReference type="SUPFAM" id="SSF53335">
    <property type="entry name" value="S-adenosyl-L-methionine-dependent methyltransferases"/>
    <property type="match status" value="1"/>
</dbReference>
<dbReference type="GO" id="GO:0005829">
    <property type="term" value="C:cytosol"/>
    <property type="evidence" value="ECO:0007669"/>
    <property type="project" value="TreeGrafter"/>
</dbReference>
<dbReference type="Gene3D" id="3.40.50.150">
    <property type="entry name" value="Vaccinia Virus protein VP39"/>
    <property type="match status" value="1"/>
</dbReference>
<evidence type="ECO:0000256" key="2">
    <source>
        <dbReference type="ARBA" id="ARBA00022552"/>
    </source>
</evidence>
<dbReference type="NCBIfam" id="TIGR00138">
    <property type="entry name" value="rsmG_gidB"/>
    <property type="match status" value="1"/>
</dbReference>
<dbReference type="PIRSF" id="PIRSF003078">
    <property type="entry name" value="GidB"/>
    <property type="match status" value="1"/>
</dbReference>
<dbReference type="PANTHER" id="PTHR31760:SF0">
    <property type="entry name" value="S-ADENOSYL-L-METHIONINE-DEPENDENT METHYLTRANSFERASES SUPERFAMILY PROTEIN"/>
    <property type="match status" value="1"/>
</dbReference>
<keyword evidence="1" id="KW-0963">Cytoplasm</keyword>